<dbReference type="AlphaFoldDB" id="A0A5C7IHG3"/>
<feature type="transmembrane region" description="Helical" evidence="1">
    <location>
        <begin position="28"/>
        <end position="48"/>
    </location>
</feature>
<organism evidence="2 3">
    <name type="scientific">Acer yangbiense</name>
    <dbReference type="NCBI Taxonomy" id="1000413"/>
    <lineage>
        <taxon>Eukaryota</taxon>
        <taxon>Viridiplantae</taxon>
        <taxon>Streptophyta</taxon>
        <taxon>Embryophyta</taxon>
        <taxon>Tracheophyta</taxon>
        <taxon>Spermatophyta</taxon>
        <taxon>Magnoliopsida</taxon>
        <taxon>eudicotyledons</taxon>
        <taxon>Gunneridae</taxon>
        <taxon>Pentapetalae</taxon>
        <taxon>rosids</taxon>
        <taxon>malvids</taxon>
        <taxon>Sapindales</taxon>
        <taxon>Sapindaceae</taxon>
        <taxon>Hippocastanoideae</taxon>
        <taxon>Acereae</taxon>
        <taxon>Acer</taxon>
    </lineage>
</organism>
<feature type="transmembrane region" description="Helical" evidence="1">
    <location>
        <begin position="146"/>
        <end position="166"/>
    </location>
</feature>
<evidence type="ECO:0000256" key="1">
    <source>
        <dbReference type="SAM" id="Phobius"/>
    </source>
</evidence>
<evidence type="ECO:0000313" key="2">
    <source>
        <dbReference type="EMBL" id="TXG68740.1"/>
    </source>
</evidence>
<sequence>MKGKSELFDLEKHLAFYGAYHSNTVNKLIHIFSVWPMFFAFLVLFYFVPPVYDLSDKMIFFSYGLVLNFGLLFAMIHALLYICLDKKAGSLAALLCFACWIGACALASKLSFSVAWKAVLAFQLFCFGTQALGHAIWEKRAPAEDLVLAIAMAPFCVFLEVLQTVFGYEPYPGFHASVQANIEVEIKNWQSKNQKKIS</sequence>
<dbReference type="EMBL" id="VAHF01000002">
    <property type="protein sequence ID" value="TXG68740.1"/>
    <property type="molecule type" value="Genomic_DNA"/>
</dbReference>
<keyword evidence="3" id="KW-1185">Reference proteome</keyword>
<dbReference type="GO" id="GO:0046521">
    <property type="term" value="P:sphingoid catabolic process"/>
    <property type="evidence" value="ECO:0007669"/>
    <property type="project" value="TreeGrafter"/>
</dbReference>
<name>A0A5C7IHG3_9ROSI</name>
<accession>A0A5C7IHG3</accession>
<reference evidence="3" key="1">
    <citation type="journal article" date="2019" name="Gigascience">
        <title>De novo genome assembly of the endangered Acer yangbiense, a plant species with extremely small populations endemic to Yunnan Province, China.</title>
        <authorList>
            <person name="Yang J."/>
            <person name="Wariss H.M."/>
            <person name="Tao L."/>
            <person name="Zhang R."/>
            <person name="Yun Q."/>
            <person name="Hollingsworth P."/>
            <person name="Dao Z."/>
            <person name="Luo G."/>
            <person name="Guo H."/>
            <person name="Ma Y."/>
            <person name="Sun W."/>
        </authorList>
    </citation>
    <scope>NUCLEOTIDE SEQUENCE [LARGE SCALE GENOMIC DNA]</scope>
    <source>
        <strain evidence="3">cv. Malutang</strain>
    </source>
</reference>
<dbReference type="GO" id="GO:0005783">
    <property type="term" value="C:endoplasmic reticulum"/>
    <property type="evidence" value="ECO:0007669"/>
    <property type="project" value="TreeGrafter"/>
</dbReference>
<evidence type="ECO:0000313" key="3">
    <source>
        <dbReference type="Proteomes" id="UP000323000"/>
    </source>
</evidence>
<evidence type="ECO:0008006" key="4">
    <source>
        <dbReference type="Google" id="ProtNLM"/>
    </source>
</evidence>
<comment type="caution">
    <text evidence="2">The sequence shown here is derived from an EMBL/GenBank/DDBJ whole genome shotgun (WGS) entry which is preliminary data.</text>
</comment>
<feature type="transmembrane region" description="Helical" evidence="1">
    <location>
        <begin position="114"/>
        <end position="137"/>
    </location>
</feature>
<keyword evidence="1" id="KW-0472">Membrane</keyword>
<feature type="transmembrane region" description="Helical" evidence="1">
    <location>
        <begin position="60"/>
        <end position="84"/>
    </location>
</feature>
<protein>
    <recommendedName>
        <fullName evidence="4">DUF962 domain-containing protein</fullName>
    </recommendedName>
</protein>
<keyword evidence="1" id="KW-0812">Transmembrane</keyword>
<dbReference type="GO" id="GO:0016020">
    <property type="term" value="C:membrane"/>
    <property type="evidence" value="ECO:0007669"/>
    <property type="project" value="GOC"/>
</dbReference>
<feature type="transmembrane region" description="Helical" evidence="1">
    <location>
        <begin position="91"/>
        <end position="108"/>
    </location>
</feature>
<dbReference type="InterPro" id="IPR009305">
    <property type="entry name" value="Mpo1-like"/>
</dbReference>
<dbReference type="OrthoDB" id="2124888at2759"/>
<dbReference type="Pfam" id="PF06127">
    <property type="entry name" value="Mpo1-like"/>
    <property type="match status" value="1"/>
</dbReference>
<dbReference type="Proteomes" id="UP000323000">
    <property type="component" value="Chromosome 2"/>
</dbReference>
<keyword evidence="1" id="KW-1133">Transmembrane helix</keyword>
<gene>
    <name evidence="2" type="ORF">EZV62_003675</name>
</gene>
<dbReference type="PANTHER" id="PTHR28026">
    <property type="entry name" value="DUF962 DOMAIN PROTEIN (AFU_ORTHOLOGUE AFUA_8G05310)"/>
    <property type="match status" value="1"/>
</dbReference>
<proteinExistence type="predicted"/>
<dbReference type="PANTHER" id="PTHR28026:SF9">
    <property type="entry name" value="2-HYDROXY-PALMITIC ACID DIOXYGENASE MPO1"/>
    <property type="match status" value="1"/>
</dbReference>